<sequence>MLFEFFDLKSCSVSGVMFKLACKTTGDNALHTDVFPASCPKTEKTSIPQSSAICAVGKN</sequence>
<accession>A0A9K3I3M6</accession>
<name>A0A9K3I3M6_HELAN</name>
<dbReference type="EMBL" id="MNCJ02000324">
    <property type="protein sequence ID" value="KAF5789626.1"/>
    <property type="molecule type" value="Genomic_DNA"/>
</dbReference>
<dbReference type="AlphaFoldDB" id="A0A9K3I3M6"/>
<protein>
    <submittedName>
        <fullName evidence="1">Uncharacterized protein</fullName>
    </submittedName>
</protein>
<evidence type="ECO:0000313" key="2">
    <source>
        <dbReference type="Proteomes" id="UP000215914"/>
    </source>
</evidence>
<dbReference type="Gramene" id="mRNA:HanXRQr2_Chr09g0373461">
    <property type="protein sequence ID" value="mRNA:HanXRQr2_Chr09g0373461"/>
    <property type="gene ID" value="HanXRQr2_Chr09g0373461"/>
</dbReference>
<dbReference type="Proteomes" id="UP000215914">
    <property type="component" value="Unassembled WGS sequence"/>
</dbReference>
<reference evidence="1" key="1">
    <citation type="journal article" date="2017" name="Nature">
        <title>The sunflower genome provides insights into oil metabolism, flowering and Asterid evolution.</title>
        <authorList>
            <person name="Badouin H."/>
            <person name="Gouzy J."/>
            <person name="Grassa C.J."/>
            <person name="Murat F."/>
            <person name="Staton S.E."/>
            <person name="Cottret L."/>
            <person name="Lelandais-Briere C."/>
            <person name="Owens G.L."/>
            <person name="Carrere S."/>
            <person name="Mayjonade B."/>
            <person name="Legrand L."/>
            <person name="Gill N."/>
            <person name="Kane N.C."/>
            <person name="Bowers J.E."/>
            <person name="Hubner S."/>
            <person name="Bellec A."/>
            <person name="Berard A."/>
            <person name="Berges H."/>
            <person name="Blanchet N."/>
            <person name="Boniface M.C."/>
            <person name="Brunel D."/>
            <person name="Catrice O."/>
            <person name="Chaidir N."/>
            <person name="Claudel C."/>
            <person name="Donnadieu C."/>
            <person name="Faraut T."/>
            <person name="Fievet G."/>
            <person name="Helmstetter N."/>
            <person name="King M."/>
            <person name="Knapp S.J."/>
            <person name="Lai Z."/>
            <person name="Le Paslier M.C."/>
            <person name="Lippi Y."/>
            <person name="Lorenzon L."/>
            <person name="Mandel J.R."/>
            <person name="Marage G."/>
            <person name="Marchand G."/>
            <person name="Marquand E."/>
            <person name="Bret-Mestries E."/>
            <person name="Morien E."/>
            <person name="Nambeesan S."/>
            <person name="Nguyen T."/>
            <person name="Pegot-Espagnet P."/>
            <person name="Pouilly N."/>
            <person name="Raftis F."/>
            <person name="Sallet E."/>
            <person name="Schiex T."/>
            <person name="Thomas J."/>
            <person name="Vandecasteele C."/>
            <person name="Vares D."/>
            <person name="Vear F."/>
            <person name="Vautrin S."/>
            <person name="Crespi M."/>
            <person name="Mangin B."/>
            <person name="Burke J.M."/>
            <person name="Salse J."/>
            <person name="Munos S."/>
            <person name="Vincourt P."/>
            <person name="Rieseberg L.H."/>
            <person name="Langlade N.B."/>
        </authorList>
    </citation>
    <scope>NUCLEOTIDE SEQUENCE</scope>
    <source>
        <tissue evidence="1">Leaves</tissue>
    </source>
</reference>
<evidence type="ECO:0000313" key="1">
    <source>
        <dbReference type="EMBL" id="KAF5789626.1"/>
    </source>
</evidence>
<organism evidence="1 2">
    <name type="scientific">Helianthus annuus</name>
    <name type="common">Common sunflower</name>
    <dbReference type="NCBI Taxonomy" id="4232"/>
    <lineage>
        <taxon>Eukaryota</taxon>
        <taxon>Viridiplantae</taxon>
        <taxon>Streptophyta</taxon>
        <taxon>Embryophyta</taxon>
        <taxon>Tracheophyta</taxon>
        <taxon>Spermatophyta</taxon>
        <taxon>Magnoliopsida</taxon>
        <taxon>eudicotyledons</taxon>
        <taxon>Gunneridae</taxon>
        <taxon>Pentapetalae</taxon>
        <taxon>asterids</taxon>
        <taxon>campanulids</taxon>
        <taxon>Asterales</taxon>
        <taxon>Asteraceae</taxon>
        <taxon>Asteroideae</taxon>
        <taxon>Heliantheae alliance</taxon>
        <taxon>Heliantheae</taxon>
        <taxon>Helianthus</taxon>
    </lineage>
</organism>
<gene>
    <name evidence="1" type="ORF">HanXRQr2_Chr09g0373461</name>
</gene>
<comment type="caution">
    <text evidence="1">The sequence shown here is derived from an EMBL/GenBank/DDBJ whole genome shotgun (WGS) entry which is preliminary data.</text>
</comment>
<reference evidence="1" key="2">
    <citation type="submission" date="2020-06" db="EMBL/GenBank/DDBJ databases">
        <title>Helianthus annuus Genome sequencing and assembly Release 2.</title>
        <authorList>
            <person name="Gouzy J."/>
            <person name="Langlade N."/>
            <person name="Munos S."/>
        </authorList>
    </citation>
    <scope>NUCLEOTIDE SEQUENCE</scope>
    <source>
        <tissue evidence="1">Leaves</tissue>
    </source>
</reference>
<keyword evidence="2" id="KW-1185">Reference proteome</keyword>
<proteinExistence type="predicted"/>